<name>A0A5E4Q1P3_9NEOP</name>
<keyword evidence="2" id="KW-1185">Reference proteome</keyword>
<dbReference type="Proteomes" id="UP000324832">
    <property type="component" value="Unassembled WGS sequence"/>
</dbReference>
<evidence type="ECO:0000313" key="1">
    <source>
        <dbReference type="EMBL" id="VVC91418.1"/>
    </source>
</evidence>
<accession>A0A5E4Q1P3</accession>
<reference evidence="1 2" key="1">
    <citation type="submission" date="2017-07" db="EMBL/GenBank/DDBJ databases">
        <authorList>
            <person name="Talla V."/>
            <person name="Backstrom N."/>
        </authorList>
    </citation>
    <scope>NUCLEOTIDE SEQUENCE [LARGE SCALE GENOMIC DNA]</scope>
</reference>
<sequence>MPCQERARNYSPFRKGYPELRDKFYRSSLLG</sequence>
<dbReference type="EMBL" id="FZQP02001048">
    <property type="protein sequence ID" value="VVC91418.1"/>
    <property type="molecule type" value="Genomic_DNA"/>
</dbReference>
<protein>
    <submittedName>
        <fullName evidence="1">Uncharacterized protein</fullName>
    </submittedName>
</protein>
<evidence type="ECO:0000313" key="2">
    <source>
        <dbReference type="Proteomes" id="UP000324832"/>
    </source>
</evidence>
<organism evidence="1 2">
    <name type="scientific">Leptidea sinapis</name>
    <dbReference type="NCBI Taxonomy" id="189913"/>
    <lineage>
        <taxon>Eukaryota</taxon>
        <taxon>Metazoa</taxon>
        <taxon>Ecdysozoa</taxon>
        <taxon>Arthropoda</taxon>
        <taxon>Hexapoda</taxon>
        <taxon>Insecta</taxon>
        <taxon>Pterygota</taxon>
        <taxon>Neoptera</taxon>
        <taxon>Endopterygota</taxon>
        <taxon>Lepidoptera</taxon>
        <taxon>Glossata</taxon>
        <taxon>Ditrysia</taxon>
        <taxon>Papilionoidea</taxon>
        <taxon>Pieridae</taxon>
        <taxon>Dismorphiinae</taxon>
        <taxon>Leptidea</taxon>
    </lineage>
</organism>
<gene>
    <name evidence="1" type="ORF">LSINAPIS_LOCUS4091</name>
</gene>
<proteinExistence type="predicted"/>
<dbReference type="AlphaFoldDB" id="A0A5E4Q1P3"/>